<keyword evidence="1" id="KW-0472">Membrane</keyword>
<keyword evidence="1" id="KW-0812">Transmembrane</keyword>
<feature type="transmembrane region" description="Helical" evidence="1">
    <location>
        <begin position="6"/>
        <end position="32"/>
    </location>
</feature>
<evidence type="ECO:0000313" key="3">
    <source>
        <dbReference type="EMBL" id="QBD75573.1"/>
    </source>
</evidence>
<dbReference type="KEGG" id="kbs:EPA93_05965"/>
<gene>
    <name evidence="3" type="ORF">EPA93_05965</name>
</gene>
<dbReference type="InterPro" id="IPR018649">
    <property type="entry name" value="SHOCT"/>
</dbReference>
<dbReference type="OrthoDB" id="164524at2"/>
<evidence type="ECO:0000259" key="2">
    <source>
        <dbReference type="Pfam" id="PF09851"/>
    </source>
</evidence>
<keyword evidence="4" id="KW-1185">Reference proteome</keyword>
<accession>A0A4P6JKI7</accession>
<dbReference type="Proteomes" id="UP000290365">
    <property type="component" value="Chromosome"/>
</dbReference>
<sequence length="103" mass="11974">MYPIYMPIVFFMFMLGKLIPLLLIGLLVWLIVRALTRRPQMWGTTHHIQSTPIPPMPPNFQPAQPSAMEILRQRYARGEIDGATFDQMRERLEASMPHSEPKL</sequence>
<dbReference type="EMBL" id="CP035758">
    <property type="protein sequence ID" value="QBD75573.1"/>
    <property type="molecule type" value="Genomic_DNA"/>
</dbReference>
<proteinExistence type="predicted"/>
<reference evidence="3 4" key="1">
    <citation type="submission" date="2019-01" db="EMBL/GenBank/DDBJ databases">
        <title>Ktedonosporobacter rubrisoli SCAWS-G2.</title>
        <authorList>
            <person name="Huang Y."/>
            <person name="Yan B."/>
        </authorList>
    </citation>
    <scope>NUCLEOTIDE SEQUENCE [LARGE SCALE GENOMIC DNA]</scope>
    <source>
        <strain evidence="3 4">SCAWS-G2</strain>
    </source>
</reference>
<protein>
    <submittedName>
        <fullName evidence="3">SHOCT domain-containing protein</fullName>
    </submittedName>
</protein>
<organism evidence="3 4">
    <name type="scientific">Ktedonosporobacter rubrisoli</name>
    <dbReference type="NCBI Taxonomy" id="2509675"/>
    <lineage>
        <taxon>Bacteria</taxon>
        <taxon>Bacillati</taxon>
        <taxon>Chloroflexota</taxon>
        <taxon>Ktedonobacteria</taxon>
        <taxon>Ktedonobacterales</taxon>
        <taxon>Ktedonosporobacteraceae</taxon>
        <taxon>Ktedonosporobacter</taxon>
    </lineage>
</organism>
<dbReference type="RefSeq" id="WP_129886171.1">
    <property type="nucleotide sequence ID" value="NZ_CP035758.1"/>
</dbReference>
<keyword evidence="1" id="KW-1133">Transmembrane helix</keyword>
<name>A0A4P6JKI7_KTERU</name>
<dbReference type="AlphaFoldDB" id="A0A4P6JKI7"/>
<dbReference type="Pfam" id="PF09851">
    <property type="entry name" value="SHOCT"/>
    <property type="match status" value="1"/>
</dbReference>
<feature type="domain" description="SHOCT" evidence="2">
    <location>
        <begin position="67"/>
        <end position="92"/>
    </location>
</feature>
<evidence type="ECO:0000256" key="1">
    <source>
        <dbReference type="SAM" id="Phobius"/>
    </source>
</evidence>
<evidence type="ECO:0000313" key="4">
    <source>
        <dbReference type="Proteomes" id="UP000290365"/>
    </source>
</evidence>